<feature type="domain" description="PDEase" evidence="12">
    <location>
        <begin position="29"/>
        <end position="350"/>
    </location>
</feature>
<dbReference type="STRING" id="7159.Q16VA1"/>
<feature type="region of interest" description="Disordered" evidence="11">
    <location>
        <begin position="571"/>
        <end position="636"/>
    </location>
</feature>
<dbReference type="HOGENOM" id="CLU_015507_0_0_1"/>
<feature type="compositionally biased region" description="Low complexity" evidence="11">
    <location>
        <begin position="584"/>
        <end position="620"/>
    </location>
</feature>
<dbReference type="VEuPathDB" id="VectorBase:AAEL009630"/>
<dbReference type="Pfam" id="PF00233">
    <property type="entry name" value="PDEase_I"/>
    <property type="match status" value="1"/>
</dbReference>
<feature type="binding site" evidence="9">
    <location>
        <position position="146"/>
    </location>
    <ligand>
        <name>Zn(2+)</name>
        <dbReference type="ChEBI" id="CHEBI:29105"/>
        <label>2</label>
    </ligand>
</feature>
<protein>
    <recommendedName>
        <fullName evidence="10">Phosphodiesterase</fullName>
        <ecNumber evidence="10">3.1.4.-</ecNumber>
    </recommendedName>
</protein>
<keyword evidence="3 9" id="KW-0479">Metal-binding</keyword>
<dbReference type="EC" id="3.1.4.-" evidence="10"/>
<evidence type="ECO:0000256" key="1">
    <source>
        <dbReference type="ARBA" id="ARBA00000583"/>
    </source>
</evidence>
<dbReference type="FunFam" id="1.10.1300.10:FF:000006">
    <property type="entry name" value="Phosphodiesterase 9A"/>
    <property type="match status" value="1"/>
</dbReference>
<feature type="active site" description="Proton donor" evidence="7">
    <location>
        <position position="105"/>
    </location>
</feature>
<dbReference type="InterPro" id="IPR036971">
    <property type="entry name" value="PDEase_catalytic_dom_sf"/>
</dbReference>
<dbReference type="Proteomes" id="UP000682892">
    <property type="component" value="Unassembled WGS sequence"/>
</dbReference>
<dbReference type="Gene3D" id="1.10.1300.10">
    <property type="entry name" value="3'5'-cyclic nucleotide phosphodiesterase, catalytic domain"/>
    <property type="match status" value="1"/>
</dbReference>
<dbReference type="SUPFAM" id="SSF109604">
    <property type="entry name" value="HD-domain/PDEase-like"/>
    <property type="match status" value="1"/>
</dbReference>
<feature type="region of interest" description="Disordered" evidence="11">
    <location>
        <begin position="705"/>
        <end position="737"/>
    </location>
</feature>
<reference evidence="13" key="3">
    <citation type="submission" date="2012-09" db="EMBL/GenBank/DDBJ databases">
        <authorList>
            <consortium name="VectorBase"/>
        </authorList>
    </citation>
    <scope>NUCLEOTIDE SEQUENCE</scope>
    <source>
        <strain evidence="13">Liverpool</strain>
    </source>
</reference>
<comment type="pathway">
    <text evidence="5">Purine metabolism; 3',5'-cyclic GMP degradation; GMP from 3',5'-cyclic GMP: step 1/1.</text>
</comment>
<dbReference type="PROSITE" id="PS00126">
    <property type="entry name" value="PDEASE_I_1"/>
    <property type="match status" value="1"/>
</dbReference>
<dbReference type="EMBL" id="CH477598">
    <property type="protein sequence ID" value="EAT38491.1"/>
    <property type="molecule type" value="Genomic_DNA"/>
</dbReference>
<dbReference type="OMA" id="HEDSENM"/>
<comment type="similarity">
    <text evidence="6">Belongs to the cyclic nucleotide phosphodiesterase family. PDE9 subfamily.</text>
</comment>
<dbReference type="PROSITE" id="PS51845">
    <property type="entry name" value="PDEASE_I_2"/>
    <property type="match status" value="1"/>
</dbReference>
<feature type="compositionally biased region" description="Basic residues" evidence="11">
    <location>
        <begin position="621"/>
        <end position="631"/>
    </location>
</feature>
<feature type="binding site" evidence="8">
    <location>
        <begin position="105"/>
        <end position="109"/>
    </location>
    <ligand>
        <name>AMP</name>
        <dbReference type="ChEBI" id="CHEBI:456215"/>
    </ligand>
</feature>
<feature type="binding site" evidence="9">
    <location>
        <position position="145"/>
    </location>
    <ligand>
        <name>Zn(2+)</name>
        <dbReference type="ChEBI" id="CHEBI:29105"/>
        <label>1</label>
    </ligand>
</feature>
<evidence type="ECO:0000256" key="2">
    <source>
        <dbReference type="ARBA" id="ARBA00022535"/>
    </source>
</evidence>
<feature type="binding site" evidence="8">
    <location>
        <position position="306"/>
    </location>
    <ligand>
        <name>AMP</name>
        <dbReference type="ChEBI" id="CHEBI:456215"/>
    </ligand>
</feature>
<organism evidence="13 14">
    <name type="scientific">Aedes aegypti</name>
    <name type="common">Yellowfever mosquito</name>
    <name type="synonym">Culex aegypti</name>
    <dbReference type="NCBI Taxonomy" id="7159"/>
    <lineage>
        <taxon>Eukaryota</taxon>
        <taxon>Metazoa</taxon>
        <taxon>Ecdysozoa</taxon>
        <taxon>Arthropoda</taxon>
        <taxon>Hexapoda</taxon>
        <taxon>Insecta</taxon>
        <taxon>Pterygota</taxon>
        <taxon>Neoptera</taxon>
        <taxon>Endopterygota</taxon>
        <taxon>Diptera</taxon>
        <taxon>Nematocera</taxon>
        <taxon>Culicoidea</taxon>
        <taxon>Culicidae</taxon>
        <taxon>Culicinae</taxon>
        <taxon>Aedini</taxon>
        <taxon>Aedes</taxon>
        <taxon>Stegomyia</taxon>
    </lineage>
</organism>
<feature type="binding site" evidence="9">
    <location>
        <position position="109"/>
    </location>
    <ligand>
        <name>Zn(2+)</name>
        <dbReference type="ChEBI" id="CHEBI:29105"/>
        <label>1</label>
    </ligand>
</feature>
<dbReference type="GO" id="GO:0007165">
    <property type="term" value="P:signal transduction"/>
    <property type="evidence" value="ECO:0007669"/>
    <property type="project" value="InterPro"/>
</dbReference>
<gene>
    <name evidence="13" type="ORF">AaeL_AAEL009630</name>
</gene>
<feature type="binding site" evidence="9">
    <location>
        <position position="255"/>
    </location>
    <ligand>
        <name>Zn(2+)</name>
        <dbReference type="ChEBI" id="CHEBI:29105"/>
        <label>1</label>
    </ligand>
</feature>
<feature type="compositionally biased region" description="Gly residues" evidence="11">
    <location>
        <begin position="389"/>
        <end position="403"/>
    </location>
</feature>
<dbReference type="GO" id="GO:0047555">
    <property type="term" value="F:3',5'-cyclic-GMP phosphodiesterase activity"/>
    <property type="evidence" value="ECO:0007669"/>
    <property type="project" value="UniProtKB-EC"/>
</dbReference>
<dbReference type="eggNOG" id="KOG3689">
    <property type="taxonomic scope" value="Eukaryota"/>
</dbReference>
<dbReference type="InterPro" id="IPR003607">
    <property type="entry name" value="HD/PDEase_dom"/>
</dbReference>
<evidence type="ECO:0000256" key="10">
    <source>
        <dbReference type="RuleBase" id="RU363067"/>
    </source>
</evidence>
<evidence type="ECO:0000256" key="8">
    <source>
        <dbReference type="PIRSR" id="PIRSR623088-2"/>
    </source>
</evidence>
<feature type="compositionally biased region" description="Low complexity" evidence="11">
    <location>
        <begin position="368"/>
        <end position="388"/>
    </location>
</feature>
<feature type="region of interest" description="Disordered" evidence="11">
    <location>
        <begin position="1"/>
        <end position="25"/>
    </location>
</feature>
<feature type="compositionally biased region" description="Basic residues" evidence="11">
    <location>
        <begin position="486"/>
        <end position="498"/>
    </location>
</feature>
<evidence type="ECO:0000256" key="4">
    <source>
        <dbReference type="ARBA" id="ARBA00022801"/>
    </source>
</evidence>
<evidence type="ECO:0000256" key="9">
    <source>
        <dbReference type="PIRSR" id="PIRSR623088-3"/>
    </source>
</evidence>
<feature type="compositionally biased region" description="Low complexity" evidence="11">
    <location>
        <begin position="705"/>
        <end position="736"/>
    </location>
</feature>
<dbReference type="CDD" id="cd00077">
    <property type="entry name" value="HDc"/>
    <property type="match status" value="1"/>
</dbReference>
<evidence type="ECO:0000313" key="14">
    <source>
        <dbReference type="Proteomes" id="UP000682892"/>
    </source>
</evidence>
<proteinExistence type="inferred from homology"/>
<evidence type="ECO:0000259" key="12">
    <source>
        <dbReference type="PROSITE" id="PS51845"/>
    </source>
</evidence>
<dbReference type="PaxDb" id="7159-AAEL009630-PA"/>
<feature type="region of interest" description="Disordered" evidence="11">
    <location>
        <begin position="770"/>
        <end position="798"/>
    </location>
</feature>
<evidence type="ECO:0000256" key="6">
    <source>
        <dbReference type="ARBA" id="ARBA00061167"/>
    </source>
</evidence>
<dbReference type="InterPro" id="IPR023174">
    <property type="entry name" value="PDEase_CS"/>
</dbReference>
<comment type="catalytic activity">
    <reaction evidence="1">
        <text>3',5'-cyclic GMP + H2O = GMP + H(+)</text>
        <dbReference type="Rhea" id="RHEA:16957"/>
        <dbReference type="ChEBI" id="CHEBI:15377"/>
        <dbReference type="ChEBI" id="CHEBI:15378"/>
        <dbReference type="ChEBI" id="CHEBI:57746"/>
        <dbReference type="ChEBI" id="CHEBI:58115"/>
        <dbReference type="EC" id="3.1.4.35"/>
    </reaction>
</comment>
<feature type="region of interest" description="Disordered" evidence="11">
    <location>
        <begin position="914"/>
        <end position="978"/>
    </location>
</feature>
<keyword evidence="2" id="KW-0140">cGMP</keyword>
<dbReference type="AlphaFoldDB" id="Q16VA1"/>
<dbReference type="InterPro" id="IPR023088">
    <property type="entry name" value="PDEase"/>
</dbReference>
<feature type="compositionally biased region" description="Basic and acidic residues" evidence="11">
    <location>
        <begin position="470"/>
        <end position="485"/>
    </location>
</feature>
<reference evidence="13" key="1">
    <citation type="submission" date="2005-10" db="EMBL/GenBank/DDBJ databases">
        <authorList>
            <person name="Loftus B.J."/>
            <person name="Nene V.M."/>
            <person name="Hannick L.I."/>
            <person name="Bidwell S."/>
            <person name="Haas B."/>
            <person name="Amedeo P."/>
            <person name="Orvis J."/>
            <person name="Wortman J.R."/>
            <person name="White O.R."/>
            <person name="Salzberg S."/>
            <person name="Shumway M."/>
            <person name="Koo H."/>
            <person name="Zhao Y."/>
            <person name="Holmes M."/>
            <person name="Miller J."/>
            <person name="Schatz M."/>
            <person name="Pop M."/>
            <person name="Pai G."/>
            <person name="Utterback T."/>
            <person name="Rogers Y.-H."/>
            <person name="Kravitz S."/>
            <person name="Fraser C.M."/>
        </authorList>
    </citation>
    <scope>NUCLEOTIDE SEQUENCE</scope>
    <source>
        <strain evidence="13">Liverpool</strain>
    </source>
</reference>
<evidence type="ECO:0000256" key="11">
    <source>
        <dbReference type="SAM" id="MobiDB-lite"/>
    </source>
</evidence>
<evidence type="ECO:0000256" key="3">
    <source>
        <dbReference type="ARBA" id="ARBA00022723"/>
    </source>
</evidence>
<dbReference type="InterPro" id="IPR002073">
    <property type="entry name" value="PDEase_catalytic_dom"/>
</dbReference>
<dbReference type="PANTHER" id="PTHR11347">
    <property type="entry name" value="CYCLIC NUCLEOTIDE PHOSPHODIESTERASE"/>
    <property type="match status" value="1"/>
</dbReference>
<accession>Q16VA1</accession>
<feature type="binding site" evidence="8">
    <location>
        <position position="146"/>
    </location>
    <ligand>
        <name>AMP</name>
        <dbReference type="ChEBI" id="CHEBI:456215"/>
    </ligand>
</feature>
<comment type="cofactor">
    <cofactor evidence="10">
        <name>a divalent metal cation</name>
        <dbReference type="ChEBI" id="CHEBI:60240"/>
    </cofactor>
    <text evidence="10">Binds 2 divalent metal cations per subunit. Site 1 may preferentially bind zinc ions, while site 2 has a preference for magnesium and/or manganese ions.</text>
</comment>
<evidence type="ECO:0000313" key="13">
    <source>
        <dbReference type="EMBL" id="EAT38491.1"/>
    </source>
</evidence>
<feature type="binding site" evidence="9">
    <location>
        <position position="146"/>
    </location>
    <ligand>
        <name>Zn(2+)</name>
        <dbReference type="ChEBI" id="CHEBI:29105"/>
        <label>1</label>
    </ligand>
</feature>
<sequence>MSFLERPGLSSRPRCPPHRKTSLPKHSDVKKRFLEIADTTLPDEVKAALRLPAFDSYEWEDWDVIHLMQTMFVELNLLEKFQIPRETLREWLYEVYKHYNDVPFHNYRHCFCVAQMMYAITWHTNLVQRLGELEVLILLVSCICHDLDHPGYNNIYQINARTELALRYNDISPLENHHCSIAFRLLEHPDCNIFRNMSKDLYKDVREGIIRCILATDMARHNEILTQFQEATPVFDYNNKVHTNLLCMVLIKVADISNEARPMDVAEPWLDRLLQEFFAQSAAEKSEGLPVTPFMDPDKVSKPGSQVRFIGLVLLPLFEALGELLPELTDLIITPVRVALDYYKKLNDVATRARRSIAEAEQSSENNSTATTGTTGTATAGTGVSSGTTTGGTGTGSGPGTAGLGTSSTGSPQLPRSQSGISVKSRRSIPSQTSASRISVDEPILITAELHDLPEGSESGDSETATEVDVAEKTSRFKVDTESSHRKQSHPSSRKGSREKRPSMIGEYYTTGTRIRGSHGNIQHTNRTYFGSNRAISLDQYSNSRRMSDGIQIQTVVSDNSVYYHQRQHRSLEHDSIGGGGGMYSSSDRSTSLNSSNEQQQLLQQLQQHTQQQQGPFQSSHHAHFHHHHHYQQAAAALHQLRAVQDCENMNISVPSTTTTATAAAATSGKLYANLNNNNNSSNNNKNIGKKMNWCQQQKLEKIRNASNNNNNGGSAGEEASNYGTSGSAGKGASAGINGTNGTASKSIISRLRQLTGRLSFNFDSKESKKLQSTAGGDVVDGGESLQMDGSGKGGNGGCLQKKSRLLEKSKTVDVGGSVAICGGGEGLGEYCCAAGVILNQPKSISPILMQHRNSDIISSINTARNRAYSLDVPIGRNCCRSLSGSTAGGGGSSCGGSHKSLTFSLNKSLNEEANDTTISSGGGGGGGLRQPPLDDATKTSSSSGGSNPQPPLLQYNRRQSSQDGSGPGGAAGCQRAPYAESESISSKHTSVLVSYWACLTERMSSLICKCCERTLPPAESV</sequence>
<feature type="region of interest" description="Disordered" evidence="11">
    <location>
        <begin position="452"/>
        <end position="503"/>
    </location>
</feature>
<dbReference type="GO" id="GO:0046872">
    <property type="term" value="F:metal ion binding"/>
    <property type="evidence" value="ECO:0007669"/>
    <property type="project" value="UniProtKB-KW"/>
</dbReference>
<name>Q16VA1_AEDAE</name>
<dbReference type="PRINTS" id="PR00387">
    <property type="entry name" value="PDIESTERASE1"/>
</dbReference>
<feature type="binding site" evidence="8">
    <location>
        <position position="255"/>
    </location>
    <ligand>
        <name>AMP</name>
        <dbReference type="ChEBI" id="CHEBI:456215"/>
    </ligand>
</feature>
<evidence type="ECO:0000256" key="5">
    <source>
        <dbReference type="ARBA" id="ARBA00037913"/>
    </source>
</evidence>
<keyword evidence="4 10" id="KW-0378">Hydrolase</keyword>
<reference evidence="13" key="2">
    <citation type="journal article" date="2007" name="Science">
        <title>Genome sequence of Aedes aegypti, a major arbovirus vector.</title>
        <authorList>
            <person name="Nene V."/>
            <person name="Wortman J.R."/>
            <person name="Lawson D."/>
            <person name="Haas B."/>
            <person name="Kodira C."/>
            <person name="Tu Z.J."/>
            <person name="Loftus B."/>
            <person name="Xi Z."/>
            <person name="Megy K."/>
            <person name="Grabherr M."/>
            <person name="Ren Q."/>
            <person name="Zdobnov E.M."/>
            <person name="Lobo N.F."/>
            <person name="Campbell K.S."/>
            <person name="Brown S.E."/>
            <person name="Bonaldo M.F."/>
            <person name="Zhu J."/>
            <person name="Sinkins S.P."/>
            <person name="Hogenkamp D.G."/>
            <person name="Amedeo P."/>
            <person name="Arensburger P."/>
            <person name="Atkinson P.W."/>
            <person name="Bidwell S."/>
            <person name="Biedler J."/>
            <person name="Birney E."/>
            <person name="Bruggner R.V."/>
            <person name="Costas J."/>
            <person name="Coy M.R."/>
            <person name="Crabtree J."/>
            <person name="Crawford M."/>
            <person name="Debruyn B."/>
            <person name="Decaprio D."/>
            <person name="Eiglmeier K."/>
            <person name="Eisenstadt E."/>
            <person name="El-Dorry H."/>
            <person name="Gelbart W.M."/>
            <person name="Gomes S.L."/>
            <person name="Hammond M."/>
            <person name="Hannick L.I."/>
            <person name="Hogan J.R."/>
            <person name="Holmes M.H."/>
            <person name="Jaffe D."/>
            <person name="Johnston J.S."/>
            <person name="Kennedy R.C."/>
            <person name="Koo H."/>
            <person name="Kravitz S."/>
            <person name="Kriventseva E.V."/>
            <person name="Kulp D."/>
            <person name="Labutti K."/>
            <person name="Lee E."/>
            <person name="Li S."/>
            <person name="Lovin D.D."/>
            <person name="Mao C."/>
            <person name="Mauceli E."/>
            <person name="Menck C.F."/>
            <person name="Miller J.R."/>
            <person name="Montgomery P."/>
            <person name="Mori A."/>
            <person name="Nascimento A.L."/>
            <person name="Naveira H.F."/>
            <person name="Nusbaum C."/>
            <person name="O'leary S."/>
            <person name="Orvis J."/>
            <person name="Pertea M."/>
            <person name="Quesneville H."/>
            <person name="Reidenbach K.R."/>
            <person name="Rogers Y.H."/>
            <person name="Roth C.W."/>
            <person name="Schneider J.R."/>
            <person name="Schatz M."/>
            <person name="Shumway M."/>
            <person name="Stanke M."/>
            <person name="Stinson E.O."/>
            <person name="Tubio J.M."/>
            <person name="Vanzee J.P."/>
            <person name="Verjovski-Almeida S."/>
            <person name="Werner D."/>
            <person name="White O."/>
            <person name="Wyder S."/>
            <person name="Zeng Q."/>
            <person name="Zhao Q."/>
            <person name="Zhao Y."/>
            <person name="Hill C.A."/>
            <person name="Raikhel A.S."/>
            <person name="Soares M.B."/>
            <person name="Knudson D.L."/>
            <person name="Lee N.H."/>
            <person name="Galagan J."/>
            <person name="Salzberg S.L."/>
            <person name="Paulsen I.T."/>
            <person name="Dimopoulos G."/>
            <person name="Collins F.H."/>
            <person name="Birren B."/>
            <person name="Fraser-Liggett C.M."/>
            <person name="Severson D.W."/>
        </authorList>
    </citation>
    <scope>NUCLEOTIDE SEQUENCE [LARGE SCALE GENOMIC DNA]</scope>
    <source>
        <strain evidence="13">Liverpool</strain>
    </source>
</reference>
<dbReference type="SMART" id="SM00471">
    <property type="entry name" value="HDc"/>
    <property type="match status" value="1"/>
</dbReference>
<evidence type="ECO:0000256" key="7">
    <source>
        <dbReference type="PIRSR" id="PIRSR623088-1"/>
    </source>
</evidence>
<feature type="region of interest" description="Disordered" evidence="11">
    <location>
        <begin position="357"/>
        <end position="440"/>
    </location>
</feature>
<feature type="compositionally biased region" description="Polar residues" evidence="11">
    <location>
        <begin position="412"/>
        <end position="437"/>
    </location>
</feature>
<dbReference type="PhylomeDB" id="Q16VA1"/>